<dbReference type="SMART" id="SM00093">
    <property type="entry name" value="SERPIN"/>
    <property type="match status" value="1"/>
</dbReference>
<dbReference type="InterPro" id="IPR042178">
    <property type="entry name" value="Serpin_sf_1"/>
</dbReference>
<evidence type="ECO:0000256" key="2">
    <source>
        <dbReference type="RuleBase" id="RU000411"/>
    </source>
</evidence>
<dbReference type="Gene3D" id="3.30.497.10">
    <property type="entry name" value="Antithrombin, subunit I, domain 2"/>
    <property type="match status" value="1"/>
</dbReference>
<dbReference type="InterPro" id="IPR023796">
    <property type="entry name" value="Serpin_dom"/>
</dbReference>
<name>A0ABQ9YJ11_9EUKA</name>
<dbReference type="PANTHER" id="PTHR11461:SF211">
    <property type="entry name" value="GH10112P-RELATED"/>
    <property type="match status" value="1"/>
</dbReference>
<dbReference type="PANTHER" id="PTHR11461">
    <property type="entry name" value="SERINE PROTEASE INHIBITOR, SERPIN"/>
    <property type="match status" value="1"/>
</dbReference>
<comment type="caution">
    <text evidence="4">The sequence shown here is derived from an EMBL/GenBank/DDBJ whole genome shotgun (WGS) entry which is preliminary data.</text>
</comment>
<reference evidence="4 5" key="1">
    <citation type="journal article" date="2022" name="bioRxiv">
        <title>Genomics of Preaxostyla Flagellates Illuminates Evolutionary Transitions and the Path Towards Mitochondrial Loss.</title>
        <authorList>
            <person name="Novak L.V.F."/>
            <person name="Treitli S.C."/>
            <person name="Pyrih J."/>
            <person name="Halakuc P."/>
            <person name="Pipaliya S.V."/>
            <person name="Vacek V."/>
            <person name="Brzon O."/>
            <person name="Soukal P."/>
            <person name="Eme L."/>
            <person name="Dacks J.B."/>
            <person name="Karnkowska A."/>
            <person name="Elias M."/>
            <person name="Hampl V."/>
        </authorList>
    </citation>
    <scope>NUCLEOTIDE SEQUENCE [LARGE SCALE GENOMIC DNA]</scope>
    <source>
        <strain evidence="4">NAU3</strain>
        <tissue evidence="4">Gut</tissue>
    </source>
</reference>
<accession>A0ABQ9YJ11</accession>
<evidence type="ECO:0000256" key="1">
    <source>
        <dbReference type="ARBA" id="ARBA00009500"/>
    </source>
</evidence>
<dbReference type="EMBL" id="JARBJD010000005">
    <property type="protein sequence ID" value="KAK2963745.1"/>
    <property type="molecule type" value="Genomic_DNA"/>
</dbReference>
<protein>
    <submittedName>
        <fullName evidence="4">Serpin</fullName>
    </submittedName>
</protein>
<organism evidence="4 5">
    <name type="scientific">Blattamonas nauphoetae</name>
    <dbReference type="NCBI Taxonomy" id="2049346"/>
    <lineage>
        <taxon>Eukaryota</taxon>
        <taxon>Metamonada</taxon>
        <taxon>Preaxostyla</taxon>
        <taxon>Oxymonadida</taxon>
        <taxon>Blattamonas</taxon>
    </lineage>
</organism>
<feature type="domain" description="Serpin" evidence="3">
    <location>
        <begin position="40"/>
        <end position="400"/>
    </location>
</feature>
<dbReference type="InterPro" id="IPR023795">
    <property type="entry name" value="Serpin_CS"/>
</dbReference>
<dbReference type="InterPro" id="IPR036186">
    <property type="entry name" value="Serpin_sf"/>
</dbReference>
<dbReference type="Gene3D" id="2.30.39.10">
    <property type="entry name" value="Alpha-1-antitrypsin, domain 1"/>
    <property type="match status" value="1"/>
</dbReference>
<comment type="similarity">
    <text evidence="1 2">Belongs to the serpin family.</text>
</comment>
<dbReference type="SUPFAM" id="SSF56574">
    <property type="entry name" value="Serpins"/>
    <property type="match status" value="1"/>
</dbReference>
<dbReference type="PROSITE" id="PS00284">
    <property type="entry name" value="SERPIN"/>
    <property type="match status" value="1"/>
</dbReference>
<dbReference type="InterPro" id="IPR042185">
    <property type="entry name" value="Serpin_sf_2"/>
</dbReference>
<dbReference type="Proteomes" id="UP001281761">
    <property type="component" value="Unassembled WGS sequence"/>
</dbReference>
<evidence type="ECO:0000313" key="4">
    <source>
        <dbReference type="EMBL" id="KAK2963745.1"/>
    </source>
</evidence>
<dbReference type="Pfam" id="PF00079">
    <property type="entry name" value="Serpin"/>
    <property type="match status" value="1"/>
</dbReference>
<evidence type="ECO:0000259" key="3">
    <source>
        <dbReference type="SMART" id="SM00093"/>
    </source>
</evidence>
<sequence length="402" mass="44372">MSNIITEKPSGPEFVFPSFDKTKFDASLREQSASVGKFGQKLTTLLGASGKNVFISPLSIHECLLMAGNGAMRSTLHSMKETLCLPNASSDEPINLLHSMLTAGRQMENRAPLFTMANSLWISNKFPVYAAFLSESESIFDATAKSMDFSKPETVTAINSWVSTNTKGLIKQVVNRLEPDHRMVLVNTVHFQQDFDAKFEESSTRPQDFTLFDGTKRKVNMMHMKHALRNCRNSDVSAVCLDFAHPDAMMVLILPNETGKNALLSTASKYLEPKEFSALVKECAPSLIDLGLPKFEMECSEELKDPLTALGMGTAFSDAAEFPRISPQPLKIDQVIHKTLLKVAENGIEAAAATAIMMGITMFLPPETPPPQLIFDRPFIVALADKRNDLIFFEGLITSLAR</sequence>
<dbReference type="InterPro" id="IPR000215">
    <property type="entry name" value="Serpin_fam"/>
</dbReference>
<keyword evidence="5" id="KW-1185">Reference proteome</keyword>
<proteinExistence type="inferred from homology"/>
<evidence type="ECO:0000313" key="5">
    <source>
        <dbReference type="Proteomes" id="UP001281761"/>
    </source>
</evidence>
<gene>
    <name evidence="4" type="ORF">BLNAU_1312</name>
</gene>